<accession>A0ABR4AHD8</accession>
<evidence type="ECO:0000313" key="2">
    <source>
        <dbReference type="Proteomes" id="UP001590950"/>
    </source>
</evidence>
<comment type="caution">
    <text evidence="1">The sequence shown here is derived from an EMBL/GenBank/DDBJ whole genome shotgun (WGS) entry which is preliminary data.</text>
</comment>
<dbReference type="EMBL" id="JBEFKJ010000008">
    <property type="protein sequence ID" value="KAL2044936.1"/>
    <property type="molecule type" value="Genomic_DNA"/>
</dbReference>
<evidence type="ECO:0000313" key="1">
    <source>
        <dbReference type="EMBL" id="KAL2044936.1"/>
    </source>
</evidence>
<protein>
    <recommendedName>
        <fullName evidence="3">LAGLIDADG homing endonuclease</fullName>
    </recommendedName>
</protein>
<sequence>MYEICHESGAKSINYEYATIVRNLFLSQLRNKGFAHAEGNDQQAKRLDTQARPRDLLSHFKRWLVETYIYSGSLEKTHIDLAMSHDNNQVTSTSKKSKHNLHLLGLGQSDYVQKLDGILATD</sequence>
<organism evidence="1 2">
    <name type="scientific">Stereocaulon virgatum</name>
    <dbReference type="NCBI Taxonomy" id="373712"/>
    <lineage>
        <taxon>Eukaryota</taxon>
        <taxon>Fungi</taxon>
        <taxon>Dikarya</taxon>
        <taxon>Ascomycota</taxon>
        <taxon>Pezizomycotina</taxon>
        <taxon>Lecanoromycetes</taxon>
        <taxon>OSLEUM clade</taxon>
        <taxon>Lecanoromycetidae</taxon>
        <taxon>Lecanorales</taxon>
        <taxon>Lecanorineae</taxon>
        <taxon>Stereocaulaceae</taxon>
        <taxon>Stereocaulon</taxon>
    </lineage>
</organism>
<reference evidence="1 2" key="1">
    <citation type="submission" date="2024-09" db="EMBL/GenBank/DDBJ databases">
        <title>Rethinking Asexuality: The Enigmatic Case of Functional Sexual Genes in Lepraria (Stereocaulaceae).</title>
        <authorList>
            <person name="Doellman M."/>
            <person name="Sun Y."/>
            <person name="Barcenas-Pena A."/>
            <person name="Lumbsch H.T."/>
            <person name="Grewe F."/>
        </authorList>
    </citation>
    <scope>NUCLEOTIDE SEQUENCE [LARGE SCALE GENOMIC DNA]</scope>
    <source>
        <strain evidence="1 2">Mercado 3170</strain>
    </source>
</reference>
<gene>
    <name evidence="1" type="ORF">N7G274_002711</name>
</gene>
<proteinExistence type="predicted"/>
<keyword evidence="2" id="KW-1185">Reference proteome</keyword>
<dbReference type="Proteomes" id="UP001590950">
    <property type="component" value="Unassembled WGS sequence"/>
</dbReference>
<name>A0ABR4AHD8_9LECA</name>
<evidence type="ECO:0008006" key="3">
    <source>
        <dbReference type="Google" id="ProtNLM"/>
    </source>
</evidence>